<dbReference type="Gene3D" id="1.10.150.130">
    <property type="match status" value="1"/>
</dbReference>
<protein>
    <submittedName>
        <fullName evidence="7">Integrase/recombinase XerC/integrase/recombinase XerD</fullName>
    </submittedName>
</protein>
<dbReference type="PANTHER" id="PTHR30349:SF41">
    <property type="entry name" value="INTEGRASE_RECOMBINASE PROTEIN MJ0367-RELATED"/>
    <property type="match status" value="1"/>
</dbReference>
<dbReference type="PANTHER" id="PTHR30349">
    <property type="entry name" value="PHAGE INTEGRASE-RELATED"/>
    <property type="match status" value="1"/>
</dbReference>
<evidence type="ECO:0000256" key="3">
    <source>
        <dbReference type="ARBA" id="ARBA00023172"/>
    </source>
</evidence>
<gene>
    <name evidence="7" type="ORF">SAMN05216353_11759</name>
</gene>
<evidence type="ECO:0000256" key="1">
    <source>
        <dbReference type="ARBA" id="ARBA00008857"/>
    </source>
</evidence>
<name>A0A1I2N5I4_9BACI</name>
<dbReference type="InterPro" id="IPR002104">
    <property type="entry name" value="Integrase_catalytic"/>
</dbReference>
<keyword evidence="8" id="KW-1185">Reference proteome</keyword>
<accession>A0A1I2N5I4</accession>
<keyword evidence="2 4" id="KW-0238">DNA-binding</keyword>
<dbReference type="PROSITE" id="PS51898">
    <property type="entry name" value="TYR_RECOMBINASE"/>
    <property type="match status" value="1"/>
</dbReference>
<dbReference type="Pfam" id="PF00589">
    <property type="entry name" value="Phage_integrase"/>
    <property type="match status" value="1"/>
</dbReference>
<evidence type="ECO:0000259" key="5">
    <source>
        <dbReference type="PROSITE" id="PS51898"/>
    </source>
</evidence>
<organism evidence="7 8">
    <name type="scientific">Halobacillus alkaliphilus</name>
    <dbReference type="NCBI Taxonomy" id="396056"/>
    <lineage>
        <taxon>Bacteria</taxon>
        <taxon>Bacillati</taxon>
        <taxon>Bacillota</taxon>
        <taxon>Bacilli</taxon>
        <taxon>Bacillales</taxon>
        <taxon>Bacillaceae</taxon>
        <taxon>Halobacillus</taxon>
    </lineage>
</organism>
<dbReference type="AlphaFoldDB" id="A0A1I2N5I4"/>
<evidence type="ECO:0000313" key="8">
    <source>
        <dbReference type="Proteomes" id="UP000198897"/>
    </source>
</evidence>
<feature type="domain" description="Core-binding (CB)" evidence="6">
    <location>
        <begin position="1"/>
        <end position="107"/>
    </location>
</feature>
<dbReference type="OrthoDB" id="974902at2"/>
<dbReference type="SUPFAM" id="SSF56349">
    <property type="entry name" value="DNA breaking-rejoining enzymes"/>
    <property type="match status" value="1"/>
</dbReference>
<dbReference type="InterPro" id="IPR011010">
    <property type="entry name" value="DNA_brk_join_enz"/>
</dbReference>
<evidence type="ECO:0000259" key="6">
    <source>
        <dbReference type="PROSITE" id="PS51900"/>
    </source>
</evidence>
<dbReference type="InterPro" id="IPR013762">
    <property type="entry name" value="Integrase-like_cat_sf"/>
</dbReference>
<dbReference type="RefSeq" id="WP_089752066.1">
    <property type="nucleotide sequence ID" value="NZ_FOOG01000017.1"/>
</dbReference>
<dbReference type="GO" id="GO:0015074">
    <property type="term" value="P:DNA integration"/>
    <property type="evidence" value="ECO:0007669"/>
    <property type="project" value="InterPro"/>
</dbReference>
<reference evidence="8" key="1">
    <citation type="submission" date="2016-10" db="EMBL/GenBank/DDBJ databases">
        <authorList>
            <person name="Varghese N."/>
            <person name="Submissions S."/>
        </authorList>
    </citation>
    <scope>NUCLEOTIDE SEQUENCE [LARGE SCALE GENOMIC DNA]</scope>
    <source>
        <strain evidence="8">FP5</strain>
    </source>
</reference>
<dbReference type="InterPro" id="IPR044068">
    <property type="entry name" value="CB"/>
</dbReference>
<sequence length="316" mass="36644">MSEILNDYIDYLERKRKTERTIINHRTSVNRLVKFLEDSEGVQTGQAGMNPSSSGYQNNHTNSESEVLVGVTEIDAKKFQDNLKAKYKASTFNQSLMHVRSFYNYLVEQGKVPDNPFKFQEFVTEQRSTPKWLTRNEQNHLIRTIRKHGNIKELAMVTTLLHTGLRIQEICDLKQEHVQLTERTGKVFVQQGKMDRQRTIKLNKSARETLKTYLEQFQPTGIYLFESQRSPQMTTRSVQHIIKKYKKLTGIAHLTAHALRHTFGHELVNNKVPFDVVAQLMGHMKEDGSPNIEMTMKYTQPGQEDMDNAVDSLSWI</sequence>
<comment type="similarity">
    <text evidence="1">Belongs to the 'phage' integrase family.</text>
</comment>
<proteinExistence type="inferred from homology"/>
<dbReference type="GO" id="GO:0006310">
    <property type="term" value="P:DNA recombination"/>
    <property type="evidence" value="ECO:0007669"/>
    <property type="project" value="UniProtKB-KW"/>
</dbReference>
<dbReference type="InterPro" id="IPR010998">
    <property type="entry name" value="Integrase_recombinase_N"/>
</dbReference>
<dbReference type="CDD" id="cd00397">
    <property type="entry name" value="DNA_BRE_C"/>
    <property type="match status" value="1"/>
</dbReference>
<keyword evidence="3" id="KW-0233">DNA recombination</keyword>
<dbReference type="InterPro" id="IPR050090">
    <property type="entry name" value="Tyrosine_recombinase_XerCD"/>
</dbReference>
<dbReference type="PROSITE" id="PS51900">
    <property type="entry name" value="CB"/>
    <property type="match status" value="1"/>
</dbReference>
<dbReference type="Proteomes" id="UP000198897">
    <property type="component" value="Unassembled WGS sequence"/>
</dbReference>
<dbReference type="EMBL" id="FOOG01000017">
    <property type="protein sequence ID" value="SFF99032.1"/>
    <property type="molecule type" value="Genomic_DNA"/>
</dbReference>
<evidence type="ECO:0000256" key="4">
    <source>
        <dbReference type="PROSITE-ProRule" id="PRU01248"/>
    </source>
</evidence>
<evidence type="ECO:0000313" key="7">
    <source>
        <dbReference type="EMBL" id="SFF99032.1"/>
    </source>
</evidence>
<feature type="domain" description="Tyr recombinase" evidence="5">
    <location>
        <begin position="128"/>
        <end position="311"/>
    </location>
</feature>
<dbReference type="GO" id="GO:0003677">
    <property type="term" value="F:DNA binding"/>
    <property type="evidence" value="ECO:0007669"/>
    <property type="project" value="UniProtKB-UniRule"/>
</dbReference>
<evidence type="ECO:0000256" key="2">
    <source>
        <dbReference type="ARBA" id="ARBA00023125"/>
    </source>
</evidence>
<dbReference type="Gene3D" id="1.10.443.10">
    <property type="entry name" value="Intergrase catalytic core"/>
    <property type="match status" value="1"/>
</dbReference>